<protein>
    <submittedName>
        <fullName evidence="2">Uncharacterized protein</fullName>
    </submittedName>
</protein>
<feature type="region of interest" description="Disordered" evidence="1">
    <location>
        <begin position="122"/>
        <end position="158"/>
    </location>
</feature>
<gene>
    <name evidence="2" type="ORF">P280DRAFT_70119</name>
</gene>
<evidence type="ECO:0000313" key="2">
    <source>
        <dbReference type="EMBL" id="KAF2639054.1"/>
    </source>
</evidence>
<organism evidence="2 3">
    <name type="scientific">Massarina eburnea CBS 473.64</name>
    <dbReference type="NCBI Taxonomy" id="1395130"/>
    <lineage>
        <taxon>Eukaryota</taxon>
        <taxon>Fungi</taxon>
        <taxon>Dikarya</taxon>
        <taxon>Ascomycota</taxon>
        <taxon>Pezizomycotina</taxon>
        <taxon>Dothideomycetes</taxon>
        <taxon>Pleosporomycetidae</taxon>
        <taxon>Pleosporales</taxon>
        <taxon>Massarineae</taxon>
        <taxon>Massarinaceae</taxon>
        <taxon>Massarina</taxon>
    </lineage>
</organism>
<evidence type="ECO:0000313" key="3">
    <source>
        <dbReference type="Proteomes" id="UP000799753"/>
    </source>
</evidence>
<accession>A0A6A6RYJ9</accession>
<sequence length="271" mass="30314">MGRSVIAEMVRLGQDWISAKLVSHRACYSNTSLTSTGMKIRQEFFLHPLIGKADHWHCKMLPASVFAPRPRRLVDRRGNWITVTRRSAPARITALPQEVSQVTSELVTSPEAANIPACSPRVTNVPPRDTVKTKRPQRRRVSVLDSTLSHSSEDDSDSDSCYITFIHSLRKKDVLRLESHLGVDDALDRTLSKRSMSPSPTLQTSPHSKTAVYRILKAQYSGNTVESGNLSAQLTVGPTKRPGQAESARPLFKWVHLENPEMNFGAYLVRF</sequence>
<dbReference type="OrthoDB" id="10616288at2759"/>
<reference evidence="2" key="1">
    <citation type="journal article" date="2020" name="Stud. Mycol.">
        <title>101 Dothideomycetes genomes: a test case for predicting lifestyles and emergence of pathogens.</title>
        <authorList>
            <person name="Haridas S."/>
            <person name="Albert R."/>
            <person name="Binder M."/>
            <person name="Bloem J."/>
            <person name="Labutti K."/>
            <person name="Salamov A."/>
            <person name="Andreopoulos B."/>
            <person name="Baker S."/>
            <person name="Barry K."/>
            <person name="Bills G."/>
            <person name="Bluhm B."/>
            <person name="Cannon C."/>
            <person name="Castanera R."/>
            <person name="Culley D."/>
            <person name="Daum C."/>
            <person name="Ezra D."/>
            <person name="Gonzalez J."/>
            <person name="Henrissat B."/>
            <person name="Kuo A."/>
            <person name="Liang C."/>
            <person name="Lipzen A."/>
            <person name="Lutzoni F."/>
            <person name="Magnuson J."/>
            <person name="Mondo S."/>
            <person name="Nolan M."/>
            <person name="Ohm R."/>
            <person name="Pangilinan J."/>
            <person name="Park H.-J."/>
            <person name="Ramirez L."/>
            <person name="Alfaro M."/>
            <person name="Sun H."/>
            <person name="Tritt A."/>
            <person name="Yoshinaga Y."/>
            <person name="Zwiers L.-H."/>
            <person name="Turgeon B."/>
            <person name="Goodwin S."/>
            <person name="Spatafora J."/>
            <person name="Crous P."/>
            <person name="Grigoriev I."/>
        </authorList>
    </citation>
    <scope>NUCLEOTIDE SEQUENCE</scope>
    <source>
        <strain evidence="2">CBS 473.64</strain>
    </source>
</reference>
<name>A0A6A6RYJ9_9PLEO</name>
<dbReference type="AlphaFoldDB" id="A0A6A6RYJ9"/>
<keyword evidence="3" id="KW-1185">Reference proteome</keyword>
<proteinExistence type="predicted"/>
<dbReference type="EMBL" id="MU006788">
    <property type="protein sequence ID" value="KAF2639054.1"/>
    <property type="molecule type" value="Genomic_DNA"/>
</dbReference>
<dbReference type="Proteomes" id="UP000799753">
    <property type="component" value="Unassembled WGS sequence"/>
</dbReference>
<evidence type="ECO:0000256" key="1">
    <source>
        <dbReference type="SAM" id="MobiDB-lite"/>
    </source>
</evidence>